<organism evidence="2">
    <name type="scientific">Hanusia phi</name>
    <dbReference type="NCBI Taxonomy" id="3032"/>
    <lineage>
        <taxon>Eukaryota</taxon>
        <taxon>Cryptophyceae</taxon>
        <taxon>Pyrenomonadales</taxon>
        <taxon>Geminigeraceae</taxon>
        <taxon>Hanusia</taxon>
    </lineage>
</organism>
<proteinExistence type="predicted"/>
<evidence type="ECO:0000313" key="2">
    <source>
        <dbReference type="EMBL" id="CAD8468681.1"/>
    </source>
</evidence>
<dbReference type="AlphaFoldDB" id="A0A7S0HC86"/>
<name>A0A7S0HC86_9CRYP</name>
<feature type="compositionally biased region" description="Basic and acidic residues" evidence="1">
    <location>
        <begin position="97"/>
        <end position="107"/>
    </location>
</feature>
<reference evidence="2" key="1">
    <citation type="submission" date="2021-01" db="EMBL/GenBank/DDBJ databases">
        <authorList>
            <person name="Corre E."/>
            <person name="Pelletier E."/>
            <person name="Niang G."/>
            <person name="Scheremetjew M."/>
            <person name="Finn R."/>
            <person name="Kale V."/>
            <person name="Holt S."/>
            <person name="Cochrane G."/>
            <person name="Meng A."/>
            <person name="Brown T."/>
            <person name="Cohen L."/>
        </authorList>
    </citation>
    <scope>NUCLEOTIDE SEQUENCE</scope>
    <source>
        <strain evidence="2">CCMP325</strain>
    </source>
</reference>
<feature type="region of interest" description="Disordered" evidence="1">
    <location>
        <begin position="79"/>
        <end position="119"/>
    </location>
</feature>
<accession>A0A7S0HC86</accession>
<gene>
    <name evidence="2" type="ORF">HPHI1048_LOCUS2046</name>
</gene>
<sequence>MTFSNFQAYLFYSTYIFLCLMYPNLASEHGKLRLSLRGGQDPKLIAEALRDLKRMEKGQLPLFVEHMFDGYDDDLTCNDPNFEARPPPTLGSTSAMSDERMDRKQEQKTPVLTQEEEDRLDRERAKKHFEEVDAKFFYPHENVSHMYPPNIPQRRTFPEDPLERYKECRRYAQQIRHYLKNMPPPPKPGTPEHEEWIRQNKFDRIIDRNGTILSFNDIPRDLTYADELEALQNKTAAGDSSEDDPVLKSFLEKSAFYNKDWLSKEMLSVLEPAWQQPKDIDFQVWFRQYNSTFYQICDAYSVMNDLDLAAVRYDIEDMIEGDDHKKHVYEEFQDYGMQKWTEFRYGPLYNDDMAALMSDIEKVVGERRSLTRTYNVPRERDIVLDVGSSSSD</sequence>
<dbReference type="EMBL" id="HBEO01002885">
    <property type="protein sequence ID" value="CAD8468681.1"/>
    <property type="molecule type" value="Transcribed_RNA"/>
</dbReference>
<protein>
    <submittedName>
        <fullName evidence="2">Uncharacterized protein</fullName>
    </submittedName>
</protein>
<evidence type="ECO:0000256" key="1">
    <source>
        <dbReference type="SAM" id="MobiDB-lite"/>
    </source>
</evidence>